<evidence type="ECO:0000256" key="1">
    <source>
        <dbReference type="ARBA" id="ARBA00010746"/>
    </source>
</evidence>
<dbReference type="InterPro" id="IPR044859">
    <property type="entry name" value="Allene_oxi_cyc_Dirigent"/>
</dbReference>
<evidence type="ECO:0000313" key="6">
    <source>
        <dbReference type="Proteomes" id="UP000054558"/>
    </source>
</evidence>
<comment type="subunit">
    <text evidence="2 4">Homodimer.</text>
</comment>
<name>A0A1Y1IBU4_KLENI</name>
<gene>
    <name evidence="5" type="ORF">KFL_003960040</name>
</gene>
<proteinExistence type="inferred from homology"/>
<keyword evidence="3 4" id="KW-0964">Secreted</keyword>
<organism evidence="5 6">
    <name type="scientific">Klebsormidium nitens</name>
    <name type="common">Green alga</name>
    <name type="synonym">Ulothrix nitens</name>
    <dbReference type="NCBI Taxonomy" id="105231"/>
    <lineage>
        <taxon>Eukaryota</taxon>
        <taxon>Viridiplantae</taxon>
        <taxon>Streptophyta</taxon>
        <taxon>Klebsormidiophyceae</taxon>
        <taxon>Klebsormidiales</taxon>
        <taxon>Klebsormidiaceae</taxon>
        <taxon>Klebsormidium</taxon>
    </lineage>
</organism>
<dbReference type="AlphaFoldDB" id="A0A1Y1IBU4"/>
<comment type="similarity">
    <text evidence="1 4">Belongs to the plant dirigent protein family.</text>
</comment>
<dbReference type="GO" id="GO:0048046">
    <property type="term" value="C:apoplast"/>
    <property type="evidence" value="ECO:0007669"/>
    <property type="project" value="UniProtKB-SubCell"/>
</dbReference>
<dbReference type="OrthoDB" id="1864232at2759"/>
<feature type="signal peptide" evidence="4">
    <location>
        <begin position="1"/>
        <end position="26"/>
    </location>
</feature>
<protein>
    <recommendedName>
        <fullName evidence="4">Dirigent protein</fullName>
    </recommendedName>
</protein>
<dbReference type="InterPro" id="IPR004265">
    <property type="entry name" value="Dirigent"/>
</dbReference>
<comment type="subcellular location">
    <subcellularLocation>
        <location evidence="4">Secreted</location>
        <location evidence="4">Extracellular space</location>
        <location evidence="4">Apoplast</location>
    </subcellularLocation>
</comment>
<dbReference type="Pfam" id="PF03018">
    <property type="entry name" value="Dirigent"/>
    <property type="match status" value="1"/>
</dbReference>
<evidence type="ECO:0000256" key="4">
    <source>
        <dbReference type="RuleBase" id="RU363099"/>
    </source>
</evidence>
<reference evidence="5 6" key="1">
    <citation type="journal article" date="2014" name="Nat. Commun.">
        <title>Klebsormidium flaccidum genome reveals primary factors for plant terrestrial adaptation.</title>
        <authorList>
            <person name="Hori K."/>
            <person name="Maruyama F."/>
            <person name="Fujisawa T."/>
            <person name="Togashi T."/>
            <person name="Yamamoto N."/>
            <person name="Seo M."/>
            <person name="Sato S."/>
            <person name="Yamada T."/>
            <person name="Mori H."/>
            <person name="Tajima N."/>
            <person name="Moriyama T."/>
            <person name="Ikeuchi M."/>
            <person name="Watanabe M."/>
            <person name="Wada H."/>
            <person name="Kobayashi K."/>
            <person name="Saito M."/>
            <person name="Masuda T."/>
            <person name="Sasaki-Sekimoto Y."/>
            <person name="Mashiguchi K."/>
            <person name="Awai K."/>
            <person name="Shimojima M."/>
            <person name="Masuda S."/>
            <person name="Iwai M."/>
            <person name="Nobusawa T."/>
            <person name="Narise T."/>
            <person name="Kondo S."/>
            <person name="Saito H."/>
            <person name="Sato R."/>
            <person name="Murakawa M."/>
            <person name="Ihara Y."/>
            <person name="Oshima-Yamada Y."/>
            <person name="Ohtaka K."/>
            <person name="Satoh M."/>
            <person name="Sonobe K."/>
            <person name="Ishii M."/>
            <person name="Ohtani R."/>
            <person name="Kanamori-Sato M."/>
            <person name="Honoki R."/>
            <person name="Miyazaki D."/>
            <person name="Mochizuki H."/>
            <person name="Umetsu J."/>
            <person name="Higashi K."/>
            <person name="Shibata D."/>
            <person name="Kamiya Y."/>
            <person name="Sato N."/>
            <person name="Nakamura Y."/>
            <person name="Tabata S."/>
            <person name="Ida S."/>
            <person name="Kurokawa K."/>
            <person name="Ohta H."/>
        </authorList>
    </citation>
    <scope>NUCLEOTIDE SEQUENCE [LARGE SCALE GENOMIC DNA]</scope>
    <source>
        <strain evidence="5 6">NIES-2285</strain>
    </source>
</reference>
<evidence type="ECO:0000256" key="3">
    <source>
        <dbReference type="ARBA" id="ARBA00022525"/>
    </source>
</evidence>
<accession>A0A1Y1IBU4</accession>
<comment type="function">
    <text evidence="4">Dirigent proteins impart stereoselectivity on the phenoxy radical-coupling reaction, yielding optically active lignans from two molecules of coniferyl alcohol in the biosynthesis of lignans, flavonolignans, and alkaloids and thus plays a central role in plant secondary metabolism.</text>
</comment>
<keyword evidence="4" id="KW-0732">Signal</keyword>
<keyword evidence="6" id="KW-1185">Reference proteome</keyword>
<evidence type="ECO:0000256" key="2">
    <source>
        <dbReference type="ARBA" id="ARBA00011738"/>
    </source>
</evidence>
<dbReference type="EMBL" id="DF237345">
    <property type="protein sequence ID" value="GAQ88043.1"/>
    <property type="molecule type" value="Genomic_DNA"/>
</dbReference>
<dbReference type="Proteomes" id="UP000054558">
    <property type="component" value="Unassembled WGS sequence"/>
</dbReference>
<dbReference type="Gene3D" id="2.40.480.10">
    <property type="entry name" value="Allene oxide cyclase-like"/>
    <property type="match status" value="1"/>
</dbReference>
<sequence>MKVASFLGVAAIAILALASSARLANADCTPAAPNPCYNAPGNASICCPGACGPSTGEGGVTATCAGTPPPATPAPTAAPTPNPTSSGPLGTVYLAFDFSKPETNCANQAAGPGGQFSFGDICVYKGPILASDLQTQVGTFVEIDATFQGGASDLLSASTTFYFTTGEIKGPVDAINTIGTASTEVTELAIIGGTGKYRGANGYVVSGLGVDISPGADGSILAFPKEFRLF</sequence>
<feature type="chain" id="PRO_5011835334" description="Dirigent protein" evidence="4">
    <location>
        <begin position="27"/>
        <end position="230"/>
    </location>
</feature>
<evidence type="ECO:0000313" key="5">
    <source>
        <dbReference type="EMBL" id="GAQ88043.1"/>
    </source>
</evidence>
<dbReference type="GO" id="GO:0009699">
    <property type="term" value="P:phenylpropanoid biosynthetic process"/>
    <property type="evidence" value="ECO:0007669"/>
    <property type="project" value="UniProtKB-ARBA"/>
</dbReference>
<keyword evidence="4" id="KW-0052">Apoplast</keyword>